<name>A0A8C3T1D6_CHESE</name>
<comment type="similarity">
    <text evidence="1">Belongs to the FAM89 family.</text>
</comment>
<sequence>MSAPLKGSPPLPKGLSGILNSSGGSWREIEKVYSKKTRIQDDLSKSRAVSEKLLRSKPANLDSALAMLRKEMVIAPLPPIAQLPPCGTTPLPSHKLHPDKQQHQLVSSSSFQGKSWRMWPSYSCPPTPTPGLQGSRQRNRTHNYIFRSGVWLTIFQLLGAGMTECNV</sequence>
<organism evidence="2 3">
    <name type="scientific">Chelydra serpentina</name>
    <name type="common">Snapping turtle</name>
    <name type="synonym">Testudo serpentina</name>
    <dbReference type="NCBI Taxonomy" id="8475"/>
    <lineage>
        <taxon>Eukaryota</taxon>
        <taxon>Metazoa</taxon>
        <taxon>Chordata</taxon>
        <taxon>Craniata</taxon>
        <taxon>Vertebrata</taxon>
        <taxon>Euteleostomi</taxon>
        <taxon>Archelosauria</taxon>
        <taxon>Testudinata</taxon>
        <taxon>Testudines</taxon>
        <taxon>Cryptodira</taxon>
        <taxon>Durocryptodira</taxon>
        <taxon>Americhelydia</taxon>
        <taxon>Chelydroidea</taxon>
        <taxon>Chelydridae</taxon>
        <taxon>Chelydra</taxon>
    </lineage>
</organism>
<evidence type="ECO:0000313" key="2">
    <source>
        <dbReference type="Ensembl" id="ENSCSRP00000021775.1"/>
    </source>
</evidence>
<evidence type="ECO:0000256" key="1">
    <source>
        <dbReference type="ARBA" id="ARBA00038125"/>
    </source>
</evidence>
<dbReference type="AlphaFoldDB" id="A0A8C3T1D6"/>
<dbReference type="Ensembl" id="ENSCSRT00000022734.1">
    <property type="protein sequence ID" value="ENSCSRP00000021775.1"/>
    <property type="gene ID" value="ENSCSRG00000016473.1"/>
</dbReference>
<keyword evidence="3" id="KW-1185">Reference proteome</keyword>
<dbReference type="PANTHER" id="PTHR46949:SF2">
    <property type="entry name" value="LEUCINE REPEAT ADAPTER PROTEIN 25"/>
    <property type="match status" value="1"/>
</dbReference>
<accession>A0A8C3T1D6</accession>
<reference evidence="2" key="1">
    <citation type="submission" date="2025-08" db="UniProtKB">
        <authorList>
            <consortium name="Ensembl"/>
        </authorList>
    </citation>
    <scope>IDENTIFICATION</scope>
</reference>
<evidence type="ECO:0000313" key="3">
    <source>
        <dbReference type="Proteomes" id="UP000694403"/>
    </source>
</evidence>
<reference evidence="2" key="2">
    <citation type="submission" date="2025-09" db="UniProtKB">
        <authorList>
            <consortium name="Ensembl"/>
        </authorList>
    </citation>
    <scope>IDENTIFICATION</scope>
</reference>
<dbReference type="Proteomes" id="UP000694403">
    <property type="component" value="Unplaced"/>
</dbReference>
<dbReference type="PANTHER" id="PTHR46949">
    <property type="entry name" value="LEUCINE REPEAT ADAPTER PROTEIN 25"/>
    <property type="match status" value="1"/>
</dbReference>
<protein>
    <submittedName>
        <fullName evidence="2">Uncharacterized protein</fullName>
    </submittedName>
</protein>
<proteinExistence type="inferred from homology"/>